<dbReference type="Proteomes" id="UP000836402">
    <property type="component" value="Unassembled WGS sequence"/>
</dbReference>
<dbReference type="EMBL" id="CAJHJG010005829">
    <property type="protein sequence ID" value="CAD6952907.1"/>
    <property type="molecule type" value="Genomic_DNA"/>
</dbReference>
<gene>
    <name evidence="1" type="ORF">JKIAZH3_G5770</name>
</gene>
<name>A0ABN7J733_9BASI</name>
<sequence>MSQPRGLHSPLRLALRSQHPGASGRRQHQHIPSIPFHHQRVPVIVIIAIINSSSDDIRRQRSSQVCRSRSAPASRSAARRNLLNDAADAEANADDDDDEAAVVVAQPDDADANEGAGDAGLAAYDADWDDVFAQIDQEELVEEVDAVGTPPAPPQAPASPVDSDFTVVGVKRAACFVRGTSTSHADVFPLWKKSKPSP</sequence>
<comment type="caution">
    <text evidence="1">The sequence shown here is derived from an EMBL/GenBank/DDBJ whole genome shotgun (WGS) entry which is preliminary data.</text>
</comment>
<accession>A0ABN7J733</accession>
<evidence type="ECO:0000313" key="2">
    <source>
        <dbReference type="Proteomes" id="UP000836402"/>
    </source>
</evidence>
<organism evidence="1 2">
    <name type="scientific">Tilletia caries</name>
    <name type="common">wheat bunt fungus</name>
    <dbReference type="NCBI Taxonomy" id="13290"/>
    <lineage>
        <taxon>Eukaryota</taxon>
        <taxon>Fungi</taxon>
        <taxon>Dikarya</taxon>
        <taxon>Basidiomycota</taxon>
        <taxon>Ustilaginomycotina</taxon>
        <taxon>Exobasidiomycetes</taxon>
        <taxon>Tilletiales</taxon>
        <taxon>Tilletiaceae</taxon>
        <taxon>Tilletia</taxon>
    </lineage>
</organism>
<reference evidence="1" key="1">
    <citation type="submission" date="2020-10" db="EMBL/GenBank/DDBJ databases">
        <authorList>
            <person name="Sedaghatjoo S."/>
        </authorList>
    </citation>
    <scope>NUCLEOTIDE SEQUENCE</scope>
    <source>
        <strain evidence="1">AZH3</strain>
    </source>
</reference>
<keyword evidence="2" id="KW-1185">Reference proteome</keyword>
<evidence type="ECO:0000313" key="1">
    <source>
        <dbReference type="EMBL" id="CAD6952907.1"/>
    </source>
</evidence>
<protein>
    <submittedName>
        <fullName evidence="1">Uncharacterized protein</fullName>
    </submittedName>
</protein>
<proteinExistence type="predicted"/>